<dbReference type="InterPro" id="IPR003385">
    <property type="entry name" value="Glyco_hydro_77"/>
</dbReference>
<proteinExistence type="inferred from homology"/>
<accession>A0A6J6CZW5</accession>
<protein>
    <recommendedName>
        <fullName evidence="3">4-alpha-glucanotransferase</fullName>
        <ecNumber evidence="3">2.4.1.25</ecNumber>
    </recommendedName>
    <alternativeName>
        <fullName evidence="7">Amylomaltase</fullName>
    </alternativeName>
    <alternativeName>
        <fullName evidence="8">Disproportionating enzyme</fullName>
    </alternativeName>
</protein>
<evidence type="ECO:0000256" key="2">
    <source>
        <dbReference type="ARBA" id="ARBA00005684"/>
    </source>
</evidence>
<evidence type="ECO:0000256" key="7">
    <source>
        <dbReference type="ARBA" id="ARBA00031423"/>
    </source>
</evidence>
<evidence type="ECO:0000256" key="1">
    <source>
        <dbReference type="ARBA" id="ARBA00000439"/>
    </source>
</evidence>
<sequence length="106" mass="10892">MAAGVRADPQGDQLLRSRLAHLAGIDPAAEAPVDQVLKAAYQALAGSGSDLAIVTLEDAAGVTERPNLPGTVDEHPNFRIALPVLIEELDSTAAPALAADMRSARG</sequence>
<evidence type="ECO:0000256" key="5">
    <source>
        <dbReference type="ARBA" id="ARBA00022679"/>
    </source>
</evidence>
<name>A0A6J6CZW5_9ZZZZ</name>
<evidence type="ECO:0000256" key="3">
    <source>
        <dbReference type="ARBA" id="ARBA00012560"/>
    </source>
</evidence>
<evidence type="ECO:0000256" key="8">
    <source>
        <dbReference type="ARBA" id="ARBA00031501"/>
    </source>
</evidence>
<dbReference type="InterPro" id="IPR017853">
    <property type="entry name" value="GH"/>
</dbReference>
<reference evidence="9" key="1">
    <citation type="submission" date="2020-05" db="EMBL/GenBank/DDBJ databases">
        <authorList>
            <person name="Chiriac C."/>
            <person name="Salcher M."/>
            <person name="Ghai R."/>
            <person name="Kavagutti S V."/>
        </authorList>
    </citation>
    <scope>NUCLEOTIDE SEQUENCE</scope>
</reference>
<organism evidence="9">
    <name type="scientific">freshwater metagenome</name>
    <dbReference type="NCBI Taxonomy" id="449393"/>
    <lineage>
        <taxon>unclassified sequences</taxon>
        <taxon>metagenomes</taxon>
        <taxon>ecological metagenomes</taxon>
    </lineage>
</organism>
<evidence type="ECO:0000256" key="6">
    <source>
        <dbReference type="ARBA" id="ARBA00023277"/>
    </source>
</evidence>
<keyword evidence="6" id="KW-0119">Carbohydrate metabolism</keyword>
<gene>
    <name evidence="9" type="ORF">UFOPK1358_01959</name>
</gene>
<comment type="similarity">
    <text evidence="2">Belongs to the disproportionating enzyme family.</text>
</comment>
<evidence type="ECO:0000256" key="4">
    <source>
        <dbReference type="ARBA" id="ARBA00022676"/>
    </source>
</evidence>
<keyword evidence="5" id="KW-0808">Transferase</keyword>
<comment type="catalytic activity">
    <reaction evidence="1">
        <text>Transfers a segment of a (1-&gt;4)-alpha-D-glucan to a new position in an acceptor, which may be glucose or a (1-&gt;4)-alpha-D-glucan.</text>
        <dbReference type="EC" id="2.4.1.25"/>
    </reaction>
</comment>
<dbReference type="SUPFAM" id="SSF51445">
    <property type="entry name" value="(Trans)glycosidases"/>
    <property type="match status" value="1"/>
</dbReference>
<dbReference type="Gene3D" id="3.20.20.80">
    <property type="entry name" value="Glycosidases"/>
    <property type="match status" value="1"/>
</dbReference>
<dbReference type="AlphaFoldDB" id="A0A6J6CZW5"/>
<keyword evidence="4" id="KW-0328">Glycosyltransferase</keyword>
<dbReference type="EMBL" id="CAEZSF010000280">
    <property type="protein sequence ID" value="CAB4556656.1"/>
    <property type="molecule type" value="Genomic_DNA"/>
</dbReference>
<dbReference type="Pfam" id="PF02446">
    <property type="entry name" value="Glyco_hydro_77"/>
    <property type="match status" value="1"/>
</dbReference>
<dbReference type="EC" id="2.4.1.25" evidence="3"/>
<evidence type="ECO:0000313" key="9">
    <source>
        <dbReference type="EMBL" id="CAB4556656.1"/>
    </source>
</evidence>